<comment type="caution">
    <text evidence="2">The sequence shown here is derived from an EMBL/GenBank/DDBJ whole genome shotgun (WGS) entry which is preliminary data.</text>
</comment>
<dbReference type="RefSeq" id="WP_345284022.1">
    <property type="nucleotide sequence ID" value="NZ_BAABAJ010000010.1"/>
</dbReference>
<gene>
    <name evidence="2" type="ORF">GCM10022244_36710</name>
</gene>
<reference evidence="3" key="1">
    <citation type="journal article" date="2019" name="Int. J. Syst. Evol. Microbiol.">
        <title>The Global Catalogue of Microorganisms (GCM) 10K type strain sequencing project: providing services to taxonomists for standard genome sequencing and annotation.</title>
        <authorList>
            <consortium name="The Broad Institute Genomics Platform"/>
            <consortium name="The Broad Institute Genome Sequencing Center for Infectious Disease"/>
            <person name="Wu L."/>
            <person name="Ma J."/>
        </authorList>
    </citation>
    <scope>NUCLEOTIDE SEQUENCE [LARGE SCALE GENOMIC DNA]</scope>
    <source>
        <strain evidence="3">JCM 16956</strain>
    </source>
</reference>
<evidence type="ECO:0000313" key="3">
    <source>
        <dbReference type="Proteomes" id="UP001501000"/>
    </source>
</evidence>
<name>A0ABP7MJK3_9ACTN</name>
<evidence type="ECO:0000313" key="2">
    <source>
        <dbReference type="EMBL" id="GAA3923698.1"/>
    </source>
</evidence>
<keyword evidence="3" id="KW-1185">Reference proteome</keyword>
<proteinExistence type="predicted"/>
<accession>A0ABP7MJK3</accession>
<feature type="region of interest" description="Disordered" evidence="1">
    <location>
        <begin position="550"/>
        <end position="598"/>
    </location>
</feature>
<dbReference type="Proteomes" id="UP001501000">
    <property type="component" value="Unassembled WGS sequence"/>
</dbReference>
<organism evidence="2 3">
    <name type="scientific">Streptomyces gulbargensis</name>
    <dbReference type="NCBI Taxonomy" id="364901"/>
    <lineage>
        <taxon>Bacteria</taxon>
        <taxon>Bacillati</taxon>
        <taxon>Actinomycetota</taxon>
        <taxon>Actinomycetes</taxon>
        <taxon>Kitasatosporales</taxon>
        <taxon>Streptomycetaceae</taxon>
        <taxon>Streptomyces</taxon>
    </lineage>
</organism>
<evidence type="ECO:0000256" key="1">
    <source>
        <dbReference type="SAM" id="MobiDB-lite"/>
    </source>
</evidence>
<feature type="region of interest" description="Disordered" evidence="1">
    <location>
        <begin position="1"/>
        <end position="62"/>
    </location>
</feature>
<protein>
    <submittedName>
        <fullName evidence="2">Uncharacterized protein</fullName>
    </submittedName>
</protein>
<dbReference type="EMBL" id="BAABAJ010000010">
    <property type="protein sequence ID" value="GAA3923698.1"/>
    <property type="molecule type" value="Genomic_DNA"/>
</dbReference>
<sequence>MSAPHERPALDPAAAAPRAVPPPALYDHAERLRAAGPLPPPGGHPLPATARPPDAPRRPGLRHREARAAVTGVLLDHLTASGAAPTAVAATERALLATGVRERSALSLAAALAPPDPGKARVLARALVRTGTTAVGVAAGLGLLTRLAEPEDVPYLRALGLLDGLGHAAASVLDPLDRPAAALTWLIHRVRGEELRAFTEAVAADDRPAVLDRLTRLPTGARDCGPETARRVAEAAGLAGTLRSRPDRPALLTQALLLLTRMTSRREYRAEILRYGEAVEVYGTLAAHAHRLPRDLDHRARLLTLALDLHSGASHLLAWPPGHREALLAAFLDAAEAVGDVPVEPGERRRADWADRTARHLRAVRPGGPGPAPRLRIEVAVADPAEPDVAETRFLIDGRPLVAEFFGRGPGDAPERLLDSGALRATAAPRKVRLAEAYCTEGCCGALYVTVRREGGHVVWSDWRRPGRGPAGPQDPPAYRFDAGACDAEVARAENDHDWTWPARRTARLIAAGLRDRPGLLTRWGLEPGWTGTDFSAPDTTLVTFTGPPLTAPPAAPGGPESRQFLWRLPDDGTPPEERAAGALRGLAGTDPRTLADS</sequence>